<dbReference type="NCBIfam" id="TIGR03504">
    <property type="entry name" value="FimV_Cterm"/>
    <property type="match status" value="1"/>
</dbReference>
<keyword evidence="4" id="KW-1185">Reference proteome</keyword>
<dbReference type="CDD" id="cd00118">
    <property type="entry name" value="LysM"/>
    <property type="match status" value="1"/>
</dbReference>
<accession>A0ABX1QKT4</accession>
<evidence type="ECO:0000259" key="2">
    <source>
        <dbReference type="Pfam" id="PF25800"/>
    </source>
</evidence>
<dbReference type="InterPro" id="IPR020012">
    <property type="entry name" value="LysM_FimV"/>
</dbReference>
<dbReference type="InterPro" id="IPR057840">
    <property type="entry name" value="FimV_N"/>
</dbReference>
<dbReference type="Gene3D" id="1.20.58.2200">
    <property type="match status" value="1"/>
</dbReference>
<feature type="region of interest" description="Disordered" evidence="1">
    <location>
        <begin position="556"/>
        <end position="613"/>
    </location>
</feature>
<feature type="region of interest" description="Disordered" evidence="1">
    <location>
        <begin position="626"/>
        <end position="779"/>
    </location>
</feature>
<evidence type="ECO:0000313" key="4">
    <source>
        <dbReference type="Proteomes" id="UP000669605"/>
    </source>
</evidence>
<dbReference type="InterPro" id="IPR020011">
    <property type="entry name" value="FimV_C"/>
</dbReference>
<dbReference type="Pfam" id="PF25800">
    <property type="entry name" value="FimV_N"/>
    <property type="match status" value="1"/>
</dbReference>
<dbReference type="InterPro" id="IPR018392">
    <property type="entry name" value="LysM"/>
</dbReference>
<dbReference type="NCBIfam" id="TIGR03505">
    <property type="entry name" value="FimV_core"/>
    <property type="match status" value="1"/>
</dbReference>
<dbReference type="RefSeq" id="WP_169114859.1">
    <property type="nucleotide sequence ID" value="NZ_JAAAUB010000001.1"/>
</dbReference>
<name>A0ABX1QKT4_9PROT</name>
<feature type="domain" description="FimV N-terminal" evidence="2">
    <location>
        <begin position="24"/>
        <end position="128"/>
    </location>
</feature>
<dbReference type="InterPro" id="IPR036779">
    <property type="entry name" value="LysM_dom_sf"/>
</dbReference>
<feature type="region of interest" description="Disordered" evidence="1">
    <location>
        <begin position="415"/>
        <end position="437"/>
    </location>
</feature>
<feature type="compositionally biased region" description="Polar residues" evidence="1">
    <location>
        <begin position="664"/>
        <end position="678"/>
    </location>
</feature>
<dbReference type="Proteomes" id="UP000669605">
    <property type="component" value="Unassembled WGS sequence"/>
</dbReference>
<dbReference type="EMBL" id="JAAAUB010000001">
    <property type="protein sequence ID" value="NMH15804.1"/>
    <property type="molecule type" value="Genomic_DNA"/>
</dbReference>
<dbReference type="InterPro" id="IPR011990">
    <property type="entry name" value="TPR-like_helical_dom_sf"/>
</dbReference>
<reference evidence="3 4" key="1">
    <citation type="journal article" date="2020" name="Curr. Microbiol.">
        <title>Tepidiphilus baoligensis sp. nov., a Novel Bacterium of the Family Hydrogenophilaceae Isolated from an Oil Reservoir.</title>
        <authorList>
            <person name="Zhang X."/>
            <person name="Wang G."/>
            <person name="Ma X."/>
            <person name="Yu J."/>
            <person name="You J."/>
            <person name="Xue Y."/>
            <person name="Ma Y."/>
        </authorList>
    </citation>
    <scope>NUCLEOTIDE SEQUENCE [LARGE SCALE GENOMIC DNA]</scope>
    <source>
        <strain evidence="3 4">B18-69</strain>
    </source>
</reference>
<sequence>MKRTKQVPLALLLGALWGNAWSAGFGELVVRSRLGEPLRAEITVRATPEELRSLSARIADPDYFRQVGVPYSNLVQQIDAKLVRDGSRAKIVLSSRVPVREPFVNVLLDMSWSSGRLVREFPILLDPPEVAAPARPVSAAGRDVALEPSRGAPVTQRQPDRWTVRPGETLYGIARQVAPAGTSPEQTLVALWRANPDAFIGGDVNRLKAGVTLRTPSAEEIRQISLAEARALLRSQARRAAPVAAQESTQQAPGGLEERVDRGVVVAREDLGQGSAAEPEDRLKVGASPEPMADGETPAPPSPEVSALQETLAASEAALGEANERIVRLEAEIARLQKLVETQNASLAQMQAQVERMTEAEQGSMLSSILPWFGGALAALAAALGWSAYRRRREAQALPAPASEPLHAPTLSAAAAASTLEHSGPATESGRAVTSGQNIDTSSILGTDFTQVAFNALHADEGVDPVAEAEVYLAYGRDPQAEEILLDALKQTPRRPAIYLKLLEVYAKRGDRAKFDQYLRTLSELSGEQGADWDMALSIGKRAWPDDERFASVLAHEGPKTEIPPRGSFPEAGGVGGVAAASGPARPDVRSEPSAAVPAETAESFETTRPDSAQEFVELDFDLDKLSQRMAEEPASPEKTPPAGGGDDLLEFDLELPVAEPEQTKSTENVSLDESQTTKSDRTAAAEKEEASDFPELILEEDEVQVQKAGAKPDATDSPSTGVGDLKEMLDEIDFDLAEVSPESEEPTRSLAEDGAESLSAPATAEAQKIAESGPPTDVMDIDLERFAAEGSGEDHATRLQLAQAYLEMGDLEGARELLEEVLRDGSEAQRATAQQLMDRIQAGKA</sequence>
<dbReference type="InterPro" id="IPR038440">
    <property type="entry name" value="FimV_C_sf"/>
</dbReference>
<protein>
    <recommendedName>
        <fullName evidence="2">FimV N-terminal domain-containing protein</fullName>
    </recommendedName>
</protein>
<dbReference type="Gene3D" id="1.25.40.10">
    <property type="entry name" value="Tetratricopeptide repeat domain"/>
    <property type="match status" value="1"/>
</dbReference>
<feature type="compositionally biased region" description="Acidic residues" evidence="1">
    <location>
        <begin position="731"/>
        <end position="745"/>
    </location>
</feature>
<dbReference type="Gene3D" id="3.10.350.10">
    <property type="entry name" value="LysM domain"/>
    <property type="match status" value="1"/>
</dbReference>
<gene>
    <name evidence="3" type="ORF">GV368_01500</name>
</gene>
<evidence type="ECO:0000256" key="1">
    <source>
        <dbReference type="SAM" id="MobiDB-lite"/>
    </source>
</evidence>
<feature type="region of interest" description="Disordered" evidence="1">
    <location>
        <begin position="269"/>
        <end position="306"/>
    </location>
</feature>
<proteinExistence type="predicted"/>
<evidence type="ECO:0000313" key="3">
    <source>
        <dbReference type="EMBL" id="NMH15804.1"/>
    </source>
</evidence>
<organism evidence="3 4">
    <name type="scientific">Tepidiphilus baoligensis</name>
    <dbReference type="NCBI Taxonomy" id="2698687"/>
    <lineage>
        <taxon>Bacteria</taxon>
        <taxon>Pseudomonadati</taxon>
        <taxon>Pseudomonadota</taxon>
        <taxon>Hydrogenophilia</taxon>
        <taxon>Hydrogenophilales</taxon>
        <taxon>Hydrogenophilaceae</taxon>
        <taxon>Tepidiphilus</taxon>
    </lineage>
</organism>
<feature type="compositionally biased region" description="Acidic residues" evidence="1">
    <location>
        <begin position="692"/>
        <end position="704"/>
    </location>
</feature>
<comment type="caution">
    <text evidence="3">The sequence shown here is derived from an EMBL/GenBank/DDBJ whole genome shotgun (WGS) entry which is preliminary data.</text>
</comment>
<feature type="compositionally biased region" description="Basic and acidic residues" evidence="1">
    <location>
        <begin position="679"/>
        <end position="691"/>
    </location>
</feature>